<dbReference type="AlphaFoldDB" id="A0A5E7P6P4"/>
<dbReference type="Proteomes" id="UP000327111">
    <property type="component" value="Unassembled WGS sequence"/>
</dbReference>
<accession>A0A5E7P6P4</accession>
<evidence type="ECO:0000313" key="2">
    <source>
        <dbReference type="Proteomes" id="UP000327111"/>
    </source>
</evidence>
<gene>
    <name evidence="1" type="ORF">PS854_05024</name>
</gene>
<organism evidence="1 2">
    <name type="scientific">Pseudomonas fluorescens</name>
    <dbReference type="NCBI Taxonomy" id="294"/>
    <lineage>
        <taxon>Bacteria</taxon>
        <taxon>Pseudomonadati</taxon>
        <taxon>Pseudomonadota</taxon>
        <taxon>Gammaproteobacteria</taxon>
        <taxon>Pseudomonadales</taxon>
        <taxon>Pseudomonadaceae</taxon>
        <taxon>Pseudomonas</taxon>
    </lineage>
</organism>
<dbReference type="RefSeq" id="WP_150735823.1">
    <property type="nucleotide sequence ID" value="NZ_CABVIF010000013.1"/>
</dbReference>
<evidence type="ECO:0000313" key="1">
    <source>
        <dbReference type="EMBL" id="VVP45031.1"/>
    </source>
</evidence>
<name>A0A5E7P6P4_PSEFL</name>
<sequence>MWKPDKEGVYLQRVETDEGHEIIIKLVRALTDNVDSLQQLERSGKVISMSLHIAFDGAEKYKLDFDPWSDINVIPDGSIDEQDISAITEVGLSFYRQQVISPEYGVFLFLNDVDLVEVFDPAKAIEDVAPLRYVVRIETLDLDDTEEPELDASFYATSIDEGATFAVRKINAHSYNLIETPGLSDLVKAFFKLKL</sequence>
<dbReference type="EMBL" id="CABVIF010000013">
    <property type="protein sequence ID" value="VVP45031.1"/>
    <property type="molecule type" value="Genomic_DNA"/>
</dbReference>
<protein>
    <submittedName>
        <fullName evidence="1">Uncharacterized protein</fullName>
    </submittedName>
</protein>
<proteinExistence type="predicted"/>
<reference evidence="1 2" key="1">
    <citation type="submission" date="2019-09" db="EMBL/GenBank/DDBJ databases">
        <authorList>
            <person name="Chandra G."/>
            <person name="Truman W A."/>
        </authorList>
    </citation>
    <scope>NUCLEOTIDE SEQUENCE [LARGE SCALE GENOMIC DNA]</scope>
    <source>
        <strain evidence="1">PS854</strain>
    </source>
</reference>